<comment type="cofactor">
    <cofactor evidence="2">
        <name>Mn(2+)</name>
        <dbReference type="ChEBI" id="CHEBI:29035"/>
    </cofactor>
    <text evidence="2">The Mn(2+) ion enhances activity.</text>
</comment>
<keyword evidence="1" id="KW-0378">Hydrolase</keyword>
<feature type="binding site" evidence="2">
    <location>
        <position position="369"/>
    </location>
    <ligand>
        <name>Mn(2+)</name>
        <dbReference type="ChEBI" id="CHEBI:29035"/>
        <label>2</label>
    </ligand>
</feature>
<comment type="caution">
    <text evidence="4">The sequence shown here is derived from an EMBL/GenBank/DDBJ whole genome shotgun (WGS) entry which is preliminary data.</text>
</comment>
<evidence type="ECO:0000256" key="1">
    <source>
        <dbReference type="ARBA" id="ARBA00022801"/>
    </source>
</evidence>
<dbReference type="Gene3D" id="3.30.70.360">
    <property type="match status" value="1"/>
</dbReference>
<protein>
    <submittedName>
        <fullName evidence="4">Amidohydrolase</fullName>
    </submittedName>
</protein>
<dbReference type="PANTHER" id="PTHR11014:SF63">
    <property type="entry name" value="METALLOPEPTIDASE, PUTATIVE (AFU_ORTHOLOGUE AFUA_6G09600)-RELATED"/>
    <property type="match status" value="1"/>
</dbReference>
<dbReference type="Proteomes" id="UP000475385">
    <property type="component" value="Unassembled WGS sequence"/>
</dbReference>
<dbReference type="InterPro" id="IPR036264">
    <property type="entry name" value="Bact_exopeptidase_dim_dom"/>
</dbReference>
<dbReference type="NCBIfam" id="TIGR01891">
    <property type="entry name" value="amidohydrolases"/>
    <property type="match status" value="1"/>
</dbReference>
<gene>
    <name evidence="4" type="ORF">G3576_10170</name>
</gene>
<evidence type="ECO:0000259" key="3">
    <source>
        <dbReference type="Pfam" id="PF07687"/>
    </source>
</evidence>
<dbReference type="SUPFAM" id="SSF55031">
    <property type="entry name" value="Bacterial exopeptidase dimerisation domain"/>
    <property type="match status" value="1"/>
</dbReference>
<name>A0A6M1LJB3_9PROT</name>
<dbReference type="FunFam" id="3.30.70.360:FF:000001">
    <property type="entry name" value="N-acetyldiaminopimelate deacetylase"/>
    <property type="match status" value="1"/>
</dbReference>
<dbReference type="GO" id="GO:0046872">
    <property type="term" value="F:metal ion binding"/>
    <property type="evidence" value="ECO:0007669"/>
    <property type="project" value="UniProtKB-KW"/>
</dbReference>
<organism evidence="4 5">
    <name type="scientific">Falsiroseomonas algicola</name>
    <dbReference type="NCBI Taxonomy" id="2716930"/>
    <lineage>
        <taxon>Bacteria</taxon>
        <taxon>Pseudomonadati</taxon>
        <taxon>Pseudomonadota</taxon>
        <taxon>Alphaproteobacteria</taxon>
        <taxon>Acetobacterales</taxon>
        <taxon>Roseomonadaceae</taxon>
        <taxon>Falsiroseomonas</taxon>
    </lineage>
</organism>
<evidence type="ECO:0000256" key="2">
    <source>
        <dbReference type="PIRSR" id="PIRSR005962-1"/>
    </source>
</evidence>
<reference evidence="4 5" key="2">
    <citation type="submission" date="2020-03" db="EMBL/GenBank/DDBJ databases">
        <title>Roseomonas stagni sp. nov., isolated from pond water in Japan.</title>
        <authorList>
            <person name="Furuhata K."/>
            <person name="Miyamoto H."/>
            <person name="Goto K."/>
        </authorList>
    </citation>
    <scope>NUCLEOTIDE SEQUENCE [LARGE SCALE GENOMIC DNA]</scope>
    <source>
        <strain evidence="4 5">PeD5</strain>
    </source>
</reference>
<dbReference type="InterPro" id="IPR011650">
    <property type="entry name" value="Peptidase_M20_dimer"/>
</dbReference>
<feature type="binding site" evidence="2">
    <location>
        <position position="107"/>
    </location>
    <ligand>
        <name>Mn(2+)</name>
        <dbReference type="ChEBI" id="CHEBI:29035"/>
        <label>2</label>
    </ligand>
</feature>
<feature type="binding site" evidence="2">
    <location>
        <position position="166"/>
    </location>
    <ligand>
        <name>Mn(2+)</name>
        <dbReference type="ChEBI" id="CHEBI:29035"/>
        <label>2</label>
    </ligand>
</feature>
<dbReference type="InterPro" id="IPR002933">
    <property type="entry name" value="Peptidase_M20"/>
</dbReference>
<keyword evidence="5" id="KW-1185">Reference proteome</keyword>
<evidence type="ECO:0000313" key="4">
    <source>
        <dbReference type="EMBL" id="NGM20380.1"/>
    </source>
</evidence>
<dbReference type="EMBL" id="JAAIKB010000003">
    <property type="protein sequence ID" value="NGM20380.1"/>
    <property type="molecule type" value="Genomic_DNA"/>
</dbReference>
<keyword evidence="2" id="KW-0479">Metal-binding</keyword>
<reference evidence="4 5" key="1">
    <citation type="submission" date="2020-02" db="EMBL/GenBank/DDBJ databases">
        <authorList>
            <person name="Kim H.M."/>
            <person name="Jeon C.O."/>
        </authorList>
    </citation>
    <scope>NUCLEOTIDE SEQUENCE [LARGE SCALE GENOMIC DNA]</scope>
    <source>
        <strain evidence="4 5">PeD5</strain>
    </source>
</reference>
<sequence>MTAASVIEAVQAWQPELAAIRRDIHAHPELGMEEHRTSALVARYLERLGIEVATGIGKLGVVATIKGTLPGQRVIGLRADMDALAIEEQTGKPWASTTPGLMHACGHDGHTTMLLGAAKYLAANRDFAGTVHLIFQPAEEGRGGAKAMLEDGLFDRFPCDAIYGLHNKPTIPAGRFAIRKGPALAAADSFTVVFHGTGGHGGSAPHLATDVTVVQAHFVLALQTIIGRNVPAVESAVLSVGAIAGGSLKASNVMPAMLTVTGTSRSYTPVVRDLLERRIGELAHGLAAMHGCTAEVGYRRGVPPTVNHPEQTEVAMAAAADLVGEALLDRNMTPVMGAEDFGLMLEKRPGAFMFLGGGTGPDGVSPNVHTPLFDFNDDIIPMGVAYWASIVAQELGGQRR</sequence>
<dbReference type="Pfam" id="PF07687">
    <property type="entry name" value="M20_dimer"/>
    <property type="match status" value="1"/>
</dbReference>
<feature type="domain" description="Peptidase M20 dimerisation" evidence="3">
    <location>
        <begin position="189"/>
        <end position="277"/>
    </location>
</feature>
<feature type="binding site" evidence="2">
    <location>
        <position position="140"/>
    </location>
    <ligand>
        <name>Mn(2+)</name>
        <dbReference type="ChEBI" id="CHEBI:29035"/>
        <label>2</label>
    </ligand>
</feature>
<feature type="binding site" evidence="2">
    <location>
        <position position="105"/>
    </location>
    <ligand>
        <name>Mn(2+)</name>
        <dbReference type="ChEBI" id="CHEBI:29035"/>
        <label>2</label>
    </ligand>
</feature>
<dbReference type="PANTHER" id="PTHR11014">
    <property type="entry name" value="PEPTIDASE M20 FAMILY MEMBER"/>
    <property type="match status" value="1"/>
</dbReference>
<dbReference type="AlphaFoldDB" id="A0A6M1LJB3"/>
<dbReference type="GO" id="GO:0050118">
    <property type="term" value="F:N-acetyldiaminopimelate deacetylase activity"/>
    <property type="evidence" value="ECO:0007669"/>
    <property type="project" value="UniProtKB-ARBA"/>
</dbReference>
<dbReference type="RefSeq" id="WP_164694276.1">
    <property type="nucleotide sequence ID" value="NZ_JAAIKB010000003.1"/>
</dbReference>
<dbReference type="Pfam" id="PF01546">
    <property type="entry name" value="Peptidase_M20"/>
    <property type="match status" value="1"/>
</dbReference>
<dbReference type="SUPFAM" id="SSF53187">
    <property type="entry name" value="Zn-dependent exopeptidases"/>
    <property type="match status" value="1"/>
</dbReference>
<dbReference type="PIRSF" id="PIRSF005962">
    <property type="entry name" value="Pept_M20D_amidohydro"/>
    <property type="match status" value="1"/>
</dbReference>
<dbReference type="GO" id="GO:0019877">
    <property type="term" value="P:diaminopimelate biosynthetic process"/>
    <property type="evidence" value="ECO:0007669"/>
    <property type="project" value="UniProtKB-ARBA"/>
</dbReference>
<dbReference type="Gene3D" id="3.40.630.10">
    <property type="entry name" value="Zn peptidases"/>
    <property type="match status" value="1"/>
</dbReference>
<dbReference type="InterPro" id="IPR017439">
    <property type="entry name" value="Amidohydrolase"/>
</dbReference>
<dbReference type="CDD" id="cd05666">
    <property type="entry name" value="M20_Acy1-like"/>
    <property type="match status" value="1"/>
</dbReference>
<evidence type="ECO:0000313" key="5">
    <source>
        <dbReference type="Proteomes" id="UP000475385"/>
    </source>
</evidence>
<proteinExistence type="predicted"/>
<keyword evidence="2" id="KW-0464">Manganese</keyword>
<accession>A0A6M1LJB3</accession>